<organism evidence="1 2">
    <name type="scientific">Symbiodinium microadriaticum</name>
    <name type="common">Dinoflagellate</name>
    <name type="synonym">Zooxanthella microadriatica</name>
    <dbReference type="NCBI Taxonomy" id="2951"/>
    <lineage>
        <taxon>Eukaryota</taxon>
        <taxon>Sar</taxon>
        <taxon>Alveolata</taxon>
        <taxon>Dinophyceae</taxon>
        <taxon>Suessiales</taxon>
        <taxon>Symbiodiniaceae</taxon>
        <taxon>Symbiodinium</taxon>
    </lineage>
</organism>
<accession>A0A1Q9BGJ7</accession>
<dbReference type="AlphaFoldDB" id="A0A1Q9BGJ7"/>
<keyword evidence="2" id="KW-1185">Reference proteome</keyword>
<gene>
    <name evidence="1" type="ORF">AK812_SmicGene48463</name>
</gene>
<feature type="non-terminal residue" evidence="1">
    <location>
        <position position="32"/>
    </location>
</feature>
<evidence type="ECO:0000313" key="2">
    <source>
        <dbReference type="Proteomes" id="UP000186817"/>
    </source>
</evidence>
<evidence type="ECO:0000313" key="1">
    <source>
        <dbReference type="EMBL" id="OLP68844.1"/>
    </source>
</evidence>
<protein>
    <submittedName>
        <fullName evidence="1">Uncharacterized protein</fullName>
    </submittedName>
</protein>
<sequence length="32" mass="3724">MPRLAAHWPPETFAMAQELQGRRLDALGYRKL</sequence>
<name>A0A1Q9BGJ7_SYMMI</name>
<reference evidence="1 2" key="1">
    <citation type="submission" date="2016-02" db="EMBL/GenBank/DDBJ databases">
        <title>Genome analysis of coral dinoflagellate symbionts highlights evolutionary adaptations to a symbiotic lifestyle.</title>
        <authorList>
            <person name="Aranda M."/>
            <person name="Li Y."/>
            <person name="Liew Y.J."/>
            <person name="Baumgarten S."/>
            <person name="Simakov O."/>
            <person name="Wilson M."/>
            <person name="Piel J."/>
            <person name="Ashoor H."/>
            <person name="Bougouffa S."/>
            <person name="Bajic V.B."/>
            <person name="Ryu T."/>
            <person name="Ravasi T."/>
            <person name="Bayer T."/>
            <person name="Micklem G."/>
            <person name="Kim H."/>
            <person name="Bhak J."/>
            <person name="Lajeunesse T.C."/>
            <person name="Voolstra C.R."/>
        </authorList>
    </citation>
    <scope>NUCLEOTIDE SEQUENCE [LARGE SCALE GENOMIC DNA]</scope>
    <source>
        <strain evidence="1 2">CCMP2467</strain>
    </source>
</reference>
<comment type="caution">
    <text evidence="1">The sequence shown here is derived from an EMBL/GenBank/DDBJ whole genome shotgun (WGS) entry which is preliminary data.</text>
</comment>
<dbReference type="Proteomes" id="UP000186817">
    <property type="component" value="Unassembled WGS sequence"/>
</dbReference>
<proteinExistence type="predicted"/>
<dbReference type="EMBL" id="LSRX01007939">
    <property type="protein sequence ID" value="OLP68844.1"/>
    <property type="molecule type" value="Genomic_DNA"/>
</dbReference>